<keyword evidence="3" id="KW-1185">Reference proteome</keyword>
<dbReference type="EMBL" id="JAZHXI010000026">
    <property type="protein sequence ID" value="KAL2059802.1"/>
    <property type="molecule type" value="Genomic_DNA"/>
</dbReference>
<feature type="compositionally biased region" description="Basic and acidic residues" evidence="1">
    <location>
        <begin position="353"/>
        <end position="371"/>
    </location>
</feature>
<evidence type="ECO:0000313" key="3">
    <source>
        <dbReference type="Proteomes" id="UP001595075"/>
    </source>
</evidence>
<feature type="compositionally biased region" description="Low complexity" evidence="1">
    <location>
        <begin position="43"/>
        <end position="71"/>
    </location>
</feature>
<comment type="caution">
    <text evidence="2">The sequence shown here is derived from an EMBL/GenBank/DDBJ whole genome shotgun (WGS) entry which is preliminary data.</text>
</comment>
<feature type="compositionally biased region" description="Polar residues" evidence="1">
    <location>
        <begin position="98"/>
        <end position="108"/>
    </location>
</feature>
<feature type="region of interest" description="Disordered" evidence="1">
    <location>
        <begin position="1"/>
        <end position="177"/>
    </location>
</feature>
<name>A0ABR4BPU7_9HELO</name>
<reference evidence="2 3" key="1">
    <citation type="journal article" date="2024" name="Commun. Biol.">
        <title>Comparative genomic analysis of thermophilic fungi reveals convergent evolutionary adaptations and gene losses.</title>
        <authorList>
            <person name="Steindorff A.S."/>
            <person name="Aguilar-Pontes M.V."/>
            <person name="Robinson A.J."/>
            <person name="Andreopoulos B."/>
            <person name="LaButti K."/>
            <person name="Kuo A."/>
            <person name="Mondo S."/>
            <person name="Riley R."/>
            <person name="Otillar R."/>
            <person name="Haridas S."/>
            <person name="Lipzen A."/>
            <person name="Grimwood J."/>
            <person name="Schmutz J."/>
            <person name="Clum A."/>
            <person name="Reid I.D."/>
            <person name="Moisan M.C."/>
            <person name="Butler G."/>
            <person name="Nguyen T.T.M."/>
            <person name="Dewar K."/>
            <person name="Conant G."/>
            <person name="Drula E."/>
            <person name="Henrissat B."/>
            <person name="Hansel C."/>
            <person name="Singer S."/>
            <person name="Hutchinson M.I."/>
            <person name="de Vries R.P."/>
            <person name="Natvig D.O."/>
            <person name="Powell A.J."/>
            <person name="Tsang A."/>
            <person name="Grigoriev I.V."/>
        </authorList>
    </citation>
    <scope>NUCLEOTIDE SEQUENCE [LARGE SCALE GENOMIC DNA]</scope>
    <source>
        <strain evidence="2 3">CBS 494.80</strain>
    </source>
</reference>
<accession>A0ABR4BPU7</accession>
<gene>
    <name evidence="2" type="ORF">VTL71DRAFT_10186</name>
</gene>
<feature type="compositionally biased region" description="Acidic residues" evidence="1">
    <location>
        <begin position="9"/>
        <end position="19"/>
    </location>
</feature>
<evidence type="ECO:0000256" key="1">
    <source>
        <dbReference type="SAM" id="MobiDB-lite"/>
    </source>
</evidence>
<organism evidence="2 3">
    <name type="scientific">Oculimacula yallundae</name>
    <dbReference type="NCBI Taxonomy" id="86028"/>
    <lineage>
        <taxon>Eukaryota</taxon>
        <taxon>Fungi</taxon>
        <taxon>Dikarya</taxon>
        <taxon>Ascomycota</taxon>
        <taxon>Pezizomycotina</taxon>
        <taxon>Leotiomycetes</taxon>
        <taxon>Helotiales</taxon>
        <taxon>Ploettnerulaceae</taxon>
        <taxon>Oculimacula</taxon>
    </lineage>
</organism>
<feature type="compositionally biased region" description="Gly residues" evidence="1">
    <location>
        <begin position="278"/>
        <end position="289"/>
    </location>
</feature>
<proteinExistence type="predicted"/>
<feature type="compositionally biased region" description="Basic and acidic residues" evidence="1">
    <location>
        <begin position="250"/>
        <end position="274"/>
    </location>
</feature>
<evidence type="ECO:0000313" key="2">
    <source>
        <dbReference type="EMBL" id="KAL2059802.1"/>
    </source>
</evidence>
<feature type="region of interest" description="Disordered" evidence="1">
    <location>
        <begin position="235"/>
        <end position="398"/>
    </location>
</feature>
<sequence>MDEFAQSREDDDLFADEFEPLPTPTTTVDQTEPAPAPTPIPTQPRAAAAKPNQQGGGASQQQQSHQQQQRNGRQEGGRDRRGRGGSRGGSNGLGQSRYATQADSSPSSTATQQAIPPPIAPSTTTNTTIPPSVTSPSDSTTTPSTVTNTPITTDNTRIHAVRGDRSATGGPAHKKLTEEELTEKMAKMAILNAQKAEKHRLTEADQAAFQHREKELAKERREKAIAEKKNERVMEMERAKNRERKMKAQGGREWDSEKLESDIVDGKGRGRSSEFVRGGHGGVIRGGLAGSKYSVDDGEGEGYDNQSSRGRGGFEIRGRGRGGRGGRGGKAANTNAVPTAEDFPSLPTAAKASEPKSSEVAKTDTTSDEKVPLPTTDKAAGDWAEEMATPLEQKKIDV</sequence>
<feature type="compositionally biased region" description="Low complexity" evidence="1">
    <location>
        <begin position="121"/>
        <end position="155"/>
    </location>
</feature>
<protein>
    <submittedName>
        <fullName evidence="2">Uncharacterized protein</fullName>
    </submittedName>
</protein>
<dbReference type="Proteomes" id="UP001595075">
    <property type="component" value="Unassembled WGS sequence"/>
</dbReference>